<reference evidence="1 2" key="1">
    <citation type="submission" date="2024-09" db="EMBL/GenBank/DDBJ databases">
        <authorList>
            <person name="Sun Q."/>
            <person name="Mori K."/>
        </authorList>
    </citation>
    <scope>NUCLEOTIDE SEQUENCE [LARGE SCALE GENOMIC DNA]</scope>
    <source>
        <strain evidence="1 2">CCM 7609</strain>
    </source>
</reference>
<dbReference type="Proteomes" id="UP001589575">
    <property type="component" value="Unassembled WGS sequence"/>
</dbReference>
<evidence type="ECO:0000313" key="2">
    <source>
        <dbReference type="Proteomes" id="UP001589575"/>
    </source>
</evidence>
<evidence type="ECO:0000313" key="1">
    <source>
        <dbReference type="EMBL" id="MFB9075317.1"/>
    </source>
</evidence>
<protein>
    <submittedName>
        <fullName evidence="1">Uncharacterized protein</fullName>
    </submittedName>
</protein>
<dbReference type="EMBL" id="JBHMFI010000023">
    <property type="protein sequence ID" value="MFB9075317.1"/>
    <property type="molecule type" value="Genomic_DNA"/>
</dbReference>
<comment type="caution">
    <text evidence="1">The sequence shown here is derived from an EMBL/GenBank/DDBJ whole genome shotgun (WGS) entry which is preliminary data.</text>
</comment>
<keyword evidence="2" id="KW-1185">Reference proteome</keyword>
<gene>
    <name evidence="1" type="ORF">ACFFX0_30765</name>
</gene>
<accession>A0ABV5G8Q2</accession>
<sequence length="56" mass="6436">MASTLGLTPLVRLHRLGHQINQAPASMTAGLIRMPDTWPEHWSKRNEHWDAHPDRT</sequence>
<proteinExistence type="predicted"/>
<organism evidence="1 2">
    <name type="scientific">Citricoccus parietis</name>
    <dbReference type="NCBI Taxonomy" id="592307"/>
    <lineage>
        <taxon>Bacteria</taxon>
        <taxon>Bacillati</taxon>
        <taxon>Actinomycetota</taxon>
        <taxon>Actinomycetes</taxon>
        <taxon>Micrococcales</taxon>
        <taxon>Micrococcaceae</taxon>
        <taxon>Citricoccus</taxon>
    </lineage>
</organism>
<name>A0ABV5G8Q2_9MICC</name>